<dbReference type="EMBL" id="FQXG01000010">
    <property type="protein sequence ID" value="SHI21099.1"/>
    <property type="molecule type" value="Genomic_DNA"/>
</dbReference>
<sequence>MQKALLAATLLALTSPLSAATLTLPEGATPLAINGLPIKDAEQTLTFAEGKQVLSLRYEQSFRPLFTPNLYSTPTWLVKLSLEPGQSYQLELDAPEQAKQWQAFMQAPGMVVVDSEGNRQPVEPKTVEQWLVELL</sequence>
<dbReference type="Proteomes" id="UP000184268">
    <property type="component" value="Unassembled WGS sequence"/>
</dbReference>
<protein>
    <recommendedName>
        <fullName evidence="4">DUF2057 domain-containing protein</fullName>
    </recommendedName>
</protein>
<proteinExistence type="predicted"/>
<keyword evidence="3" id="KW-1185">Reference proteome</keyword>
<dbReference type="RefSeq" id="WP_067661413.1">
    <property type="nucleotide sequence ID" value="NZ_FQXG01000010.1"/>
</dbReference>
<dbReference type="AlphaFoldDB" id="A0A1M5ZA68"/>
<gene>
    <name evidence="2" type="ORF">SAMN02745129_0081</name>
</gene>
<name>A0A1M5ZA68_9GAMM</name>
<feature type="chain" id="PRO_5009915419" description="DUF2057 domain-containing protein" evidence="1">
    <location>
        <begin position="20"/>
        <end position="135"/>
    </location>
</feature>
<organism evidence="2 3">
    <name type="scientific">Ferrimonas marina</name>
    <dbReference type="NCBI Taxonomy" id="299255"/>
    <lineage>
        <taxon>Bacteria</taxon>
        <taxon>Pseudomonadati</taxon>
        <taxon>Pseudomonadota</taxon>
        <taxon>Gammaproteobacteria</taxon>
        <taxon>Alteromonadales</taxon>
        <taxon>Ferrimonadaceae</taxon>
        <taxon>Ferrimonas</taxon>
    </lineage>
</organism>
<feature type="signal peptide" evidence="1">
    <location>
        <begin position="1"/>
        <end position="19"/>
    </location>
</feature>
<evidence type="ECO:0000313" key="2">
    <source>
        <dbReference type="EMBL" id="SHI21099.1"/>
    </source>
</evidence>
<dbReference type="STRING" id="299255.SAMN02745129_0081"/>
<dbReference type="InterPro" id="IPR018635">
    <property type="entry name" value="UPF0319"/>
</dbReference>
<evidence type="ECO:0000313" key="3">
    <source>
        <dbReference type="Proteomes" id="UP000184268"/>
    </source>
</evidence>
<reference evidence="2 3" key="1">
    <citation type="submission" date="2016-11" db="EMBL/GenBank/DDBJ databases">
        <authorList>
            <person name="Jaros S."/>
            <person name="Januszkiewicz K."/>
            <person name="Wedrychowicz H."/>
        </authorList>
    </citation>
    <scope>NUCLEOTIDE SEQUENCE [LARGE SCALE GENOMIC DNA]</scope>
    <source>
        <strain evidence="2 3">DSM 16917</strain>
    </source>
</reference>
<accession>A0A1M5ZA68</accession>
<dbReference type="Pfam" id="PF09829">
    <property type="entry name" value="DUF2057"/>
    <property type="match status" value="1"/>
</dbReference>
<evidence type="ECO:0008006" key="4">
    <source>
        <dbReference type="Google" id="ProtNLM"/>
    </source>
</evidence>
<keyword evidence="1" id="KW-0732">Signal</keyword>
<evidence type="ECO:0000256" key="1">
    <source>
        <dbReference type="SAM" id="SignalP"/>
    </source>
</evidence>